<name>A0A6A6UHC7_9PEZI</name>
<protein>
    <recommendedName>
        <fullName evidence="5">Mid2 domain-containing protein</fullName>
    </recommendedName>
</protein>
<dbReference type="Proteomes" id="UP000799302">
    <property type="component" value="Unassembled WGS sequence"/>
</dbReference>
<evidence type="ECO:0000313" key="4">
    <source>
        <dbReference type="Proteomes" id="UP000799302"/>
    </source>
</evidence>
<accession>A0A6A6UHC7</accession>
<reference evidence="3" key="1">
    <citation type="journal article" date="2020" name="Stud. Mycol.">
        <title>101 Dothideomycetes genomes: a test case for predicting lifestyles and emergence of pathogens.</title>
        <authorList>
            <person name="Haridas S."/>
            <person name="Albert R."/>
            <person name="Binder M."/>
            <person name="Bloem J."/>
            <person name="Labutti K."/>
            <person name="Salamov A."/>
            <person name="Andreopoulos B."/>
            <person name="Baker S."/>
            <person name="Barry K."/>
            <person name="Bills G."/>
            <person name="Bluhm B."/>
            <person name="Cannon C."/>
            <person name="Castanera R."/>
            <person name="Culley D."/>
            <person name="Daum C."/>
            <person name="Ezra D."/>
            <person name="Gonzalez J."/>
            <person name="Henrissat B."/>
            <person name="Kuo A."/>
            <person name="Liang C."/>
            <person name="Lipzen A."/>
            <person name="Lutzoni F."/>
            <person name="Magnuson J."/>
            <person name="Mondo S."/>
            <person name="Nolan M."/>
            <person name="Ohm R."/>
            <person name="Pangilinan J."/>
            <person name="Park H.-J."/>
            <person name="Ramirez L."/>
            <person name="Alfaro M."/>
            <person name="Sun H."/>
            <person name="Tritt A."/>
            <person name="Yoshinaga Y."/>
            <person name="Zwiers L.-H."/>
            <person name="Turgeon B."/>
            <person name="Goodwin S."/>
            <person name="Spatafora J."/>
            <person name="Crous P."/>
            <person name="Grigoriev I."/>
        </authorList>
    </citation>
    <scope>NUCLEOTIDE SEQUENCE</scope>
    <source>
        <strain evidence="3">CBS 115976</strain>
    </source>
</reference>
<evidence type="ECO:0000256" key="1">
    <source>
        <dbReference type="SAM" id="MobiDB-lite"/>
    </source>
</evidence>
<feature type="compositionally biased region" description="Pro residues" evidence="1">
    <location>
        <begin position="77"/>
        <end position="87"/>
    </location>
</feature>
<evidence type="ECO:0000256" key="2">
    <source>
        <dbReference type="SAM" id="Phobius"/>
    </source>
</evidence>
<dbReference type="EMBL" id="MU004234">
    <property type="protein sequence ID" value="KAF2670284.1"/>
    <property type="molecule type" value="Genomic_DNA"/>
</dbReference>
<evidence type="ECO:0008006" key="5">
    <source>
        <dbReference type="Google" id="ProtNLM"/>
    </source>
</evidence>
<dbReference type="AlphaFoldDB" id="A0A6A6UHC7"/>
<gene>
    <name evidence="3" type="ORF">BT63DRAFT_424227</name>
</gene>
<feature type="compositionally biased region" description="Low complexity" evidence="1">
    <location>
        <begin position="193"/>
        <end position="209"/>
    </location>
</feature>
<sequence length="241" mass="25289">MNVGCSGSYLLKATGSAIDCFNVVSDISATCTWDVMFASAGATAAQKYIYCAEGGVAGTTYYRANPTSTSSSSQTPTPTPTQSPTPSPTSASKKAPIGAIVGGVIGGLTVITLLVLGLLLLLKKKKQVTVQQPYVTAPELSRGDGVMGSPPAQFQYATASKPTMMEHTSPVSASSQYNQNYSDQHAVQPIPYGQHQQQQPQQYQSGVPQDWVSAAPHAVEMESPGSSPPPQYGNFNPNPTR</sequence>
<feature type="region of interest" description="Disordered" evidence="1">
    <location>
        <begin position="65"/>
        <end position="93"/>
    </location>
</feature>
<proteinExistence type="predicted"/>
<feature type="compositionally biased region" description="Low complexity" evidence="1">
    <location>
        <begin position="66"/>
        <end position="76"/>
    </location>
</feature>
<feature type="region of interest" description="Disordered" evidence="1">
    <location>
        <begin position="193"/>
        <end position="241"/>
    </location>
</feature>
<organism evidence="3 4">
    <name type="scientific">Microthyrium microscopicum</name>
    <dbReference type="NCBI Taxonomy" id="703497"/>
    <lineage>
        <taxon>Eukaryota</taxon>
        <taxon>Fungi</taxon>
        <taxon>Dikarya</taxon>
        <taxon>Ascomycota</taxon>
        <taxon>Pezizomycotina</taxon>
        <taxon>Dothideomycetes</taxon>
        <taxon>Dothideomycetes incertae sedis</taxon>
        <taxon>Microthyriales</taxon>
        <taxon>Microthyriaceae</taxon>
        <taxon>Microthyrium</taxon>
    </lineage>
</organism>
<keyword evidence="2" id="KW-1133">Transmembrane helix</keyword>
<keyword evidence="2" id="KW-0472">Membrane</keyword>
<feature type="transmembrane region" description="Helical" evidence="2">
    <location>
        <begin position="97"/>
        <end position="122"/>
    </location>
</feature>
<evidence type="ECO:0000313" key="3">
    <source>
        <dbReference type="EMBL" id="KAF2670284.1"/>
    </source>
</evidence>
<keyword evidence="4" id="KW-1185">Reference proteome</keyword>
<keyword evidence="2" id="KW-0812">Transmembrane</keyword>